<comment type="similarity">
    <text evidence="1">Belongs to the LysR transcriptional regulatory family.</text>
</comment>
<dbReference type="InterPro" id="IPR005119">
    <property type="entry name" value="LysR_subst-bd"/>
</dbReference>
<dbReference type="InterPro" id="IPR058163">
    <property type="entry name" value="LysR-type_TF_proteobact-type"/>
</dbReference>
<dbReference type="SUPFAM" id="SSF46785">
    <property type="entry name" value="Winged helix' DNA-binding domain"/>
    <property type="match status" value="1"/>
</dbReference>
<dbReference type="GO" id="GO:0043565">
    <property type="term" value="F:sequence-specific DNA binding"/>
    <property type="evidence" value="ECO:0007669"/>
    <property type="project" value="TreeGrafter"/>
</dbReference>
<dbReference type="AlphaFoldDB" id="A0A4Z0CAC3"/>
<reference evidence="7 8" key="1">
    <citation type="submission" date="2019-03" db="EMBL/GenBank/DDBJ databases">
        <title>Ramlibacter sp. 18x22-1, whole genome shotgun sequence.</title>
        <authorList>
            <person name="Zhang X."/>
            <person name="Feng G."/>
            <person name="Zhu H."/>
        </authorList>
    </citation>
    <scope>NUCLEOTIDE SEQUENCE [LARGE SCALE GENOMIC DNA]</scope>
    <source>
        <strain evidence="7 8">18x22-1</strain>
    </source>
</reference>
<feature type="domain" description="HTH lysR-type" evidence="6">
    <location>
        <begin position="1"/>
        <end position="59"/>
    </location>
</feature>
<dbReference type="RefSeq" id="WP_135247892.1">
    <property type="nucleotide sequence ID" value="NZ_SMLK01000001.1"/>
</dbReference>
<evidence type="ECO:0000313" key="8">
    <source>
        <dbReference type="Proteomes" id="UP000297839"/>
    </source>
</evidence>
<dbReference type="PANTHER" id="PTHR30537">
    <property type="entry name" value="HTH-TYPE TRANSCRIPTIONAL REGULATOR"/>
    <property type="match status" value="1"/>
</dbReference>
<dbReference type="Pfam" id="PF03466">
    <property type="entry name" value="LysR_substrate"/>
    <property type="match status" value="1"/>
</dbReference>
<dbReference type="GO" id="GO:0003700">
    <property type="term" value="F:DNA-binding transcription factor activity"/>
    <property type="evidence" value="ECO:0007669"/>
    <property type="project" value="InterPro"/>
</dbReference>
<evidence type="ECO:0000256" key="5">
    <source>
        <dbReference type="SAM" id="MobiDB-lite"/>
    </source>
</evidence>
<proteinExistence type="inferred from homology"/>
<evidence type="ECO:0000256" key="2">
    <source>
        <dbReference type="ARBA" id="ARBA00023015"/>
    </source>
</evidence>
<keyword evidence="3" id="KW-0238">DNA-binding</keyword>
<dbReference type="InterPro" id="IPR036390">
    <property type="entry name" value="WH_DNA-bd_sf"/>
</dbReference>
<name>A0A4Z0CAC3_9BURK</name>
<dbReference type="FunFam" id="1.10.10.10:FF:000001">
    <property type="entry name" value="LysR family transcriptional regulator"/>
    <property type="match status" value="1"/>
</dbReference>
<dbReference type="PANTHER" id="PTHR30537:SF5">
    <property type="entry name" value="HTH-TYPE TRANSCRIPTIONAL ACTIVATOR TTDR-RELATED"/>
    <property type="match status" value="1"/>
</dbReference>
<comment type="caution">
    <text evidence="7">The sequence shown here is derived from an EMBL/GenBank/DDBJ whole genome shotgun (WGS) entry which is preliminary data.</text>
</comment>
<dbReference type="PRINTS" id="PR00039">
    <property type="entry name" value="HTHLYSR"/>
</dbReference>
<dbReference type="Pfam" id="PF00126">
    <property type="entry name" value="HTH_1"/>
    <property type="match status" value="1"/>
</dbReference>
<gene>
    <name evidence="7" type="ORF">EZ216_01955</name>
</gene>
<evidence type="ECO:0000256" key="4">
    <source>
        <dbReference type="ARBA" id="ARBA00023163"/>
    </source>
</evidence>
<dbReference type="InterPro" id="IPR000847">
    <property type="entry name" value="LysR_HTH_N"/>
</dbReference>
<protein>
    <submittedName>
        <fullName evidence="7">LysR family transcriptional regulator</fullName>
    </submittedName>
</protein>
<organism evidence="7 8">
    <name type="scientific">Ramlibacter humi</name>
    <dbReference type="NCBI Taxonomy" id="2530451"/>
    <lineage>
        <taxon>Bacteria</taxon>
        <taxon>Pseudomonadati</taxon>
        <taxon>Pseudomonadota</taxon>
        <taxon>Betaproteobacteria</taxon>
        <taxon>Burkholderiales</taxon>
        <taxon>Comamonadaceae</taxon>
        <taxon>Ramlibacter</taxon>
    </lineage>
</organism>
<dbReference type="EMBL" id="SMLK01000001">
    <property type="protein sequence ID" value="TFZ07954.1"/>
    <property type="molecule type" value="Genomic_DNA"/>
</dbReference>
<dbReference type="PROSITE" id="PS50931">
    <property type="entry name" value="HTH_LYSR"/>
    <property type="match status" value="1"/>
</dbReference>
<dbReference type="GO" id="GO:0006351">
    <property type="term" value="P:DNA-templated transcription"/>
    <property type="evidence" value="ECO:0007669"/>
    <property type="project" value="TreeGrafter"/>
</dbReference>
<dbReference type="CDD" id="cd08422">
    <property type="entry name" value="PBP2_CrgA_like"/>
    <property type="match status" value="1"/>
</dbReference>
<sequence>MDRFDQMRVFAAVIDAGSFAGAAEALQMSRPAVSRHVAELESRLGVRLIQRTTRRLSATPEGQAFHARVRELLAGMDDAEAEVGSRRAEPSGVLRVNVPVTFGILHLAPLWGRFRALHPQVQLEVTLQDRSVDLVEEGYDLAVRISRLQDSSLVSRRLAGTRIVACASPAYLRRRGRPKSPQDLRAHDCIAYSYWASGDEWAFRGAEGEVTVKTTPVLRTNNGDTCRAAALAGQGVILQPTFLVGPDLADGKLVELLPQWQAGELGVHAVYPSRKHLLPKTRALVDFLVEAFRRPQWEMEAGASPPRPSPGGGGRKARRAAR</sequence>
<dbReference type="Gene3D" id="1.10.10.10">
    <property type="entry name" value="Winged helix-like DNA-binding domain superfamily/Winged helix DNA-binding domain"/>
    <property type="match status" value="1"/>
</dbReference>
<evidence type="ECO:0000256" key="3">
    <source>
        <dbReference type="ARBA" id="ARBA00023125"/>
    </source>
</evidence>
<dbReference type="SUPFAM" id="SSF53850">
    <property type="entry name" value="Periplasmic binding protein-like II"/>
    <property type="match status" value="1"/>
</dbReference>
<dbReference type="InterPro" id="IPR036388">
    <property type="entry name" value="WH-like_DNA-bd_sf"/>
</dbReference>
<evidence type="ECO:0000256" key="1">
    <source>
        <dbReference type="ARBA" id="ARBA00009437"/>
    </source>
</evidence>
<evidence type="ECO:0000313" key="7">
    <source>
        <dbReference type="EMBL" id="TFZ07954.1"/>
    </source>
</evidence>
<dbReference type="FunFam" id="3.40.190.290:FF:000001">
    <property type="entry name" value="Transcriptional regulator, LysR family"/>
    <property type="match status" value="1"/>
</dbReference>
<dbReference type="OrthoDB" id="9026421at2"/>
<keyword evidence="8" id="KW-1185">Reference proteome</keyword>
<evidence type="ECO:0000259" key="6">
    <source>
        <dbReference type="PROSITE" id="PS50931"/>
    </source>
</evidence>
<accession>A0A4Z0CAC3</accession>
<feature type="region of interest" description="Disordered" evidence="5">
    <location>
        <begin position="298"/>
        <end position="322"/>
    </location>
</feature>
<keyword evidence="4" id="KW-0804">Transcription</keyword>
<dbReference type="Proteomes" id="UP000297839">
    <property type="component" value="Unassembled WGS sequence"/>
</dbReference>
<dbReference type="Gene3D" id="3.40.190.290">
    <property type="match status" value="1"/>
</dbReference>
<keyword evidence="2" id="KW-0805">Transcription regulation</keyword>